<evidence type="ECO:0000313" key="2">
    <source>
        <dbReference type="EMBL" id="KRL28623.1"/>
    </source>
</evidence>
<proteinExistence type="predicted"/>
<evidence type="ECO:0008006" key="4">
    <source>
        <dbReference type="Google" id="ProtNLM"/>
    </source>
</evidence>
<organism evidence="2 3">
    <name type="scientific">Limosilactobacillus frumenti DSM 13145</name>
    <dbReference type="NCBI Taxonomy" id="1423746"/>
    <lineage>
        <taxon>Bacteria</taxon>
        <taxon>Bacillati</taxon>
        <taxon>Bacillota</taxon>
        <taxon>Bacilli</taxon>
        <taxon>Lactobacillales</taxon>
        <taxon>Lactobacillaceae</taxon>
        <taxon>Limosilactobacillus</taxon>
    </lineage>
</organism>
<evidence type="ECO:0000256" key="1">
    <source>
        <dbReference type="SAM" id="Phobius"/>
    </source>
</evidence>
<keyword evidence="1" id="KW-0472">Membrane</keyword>
<keyword evidence="1" id="KW-0812">Transmembrane</keyword>
<dbReference type="STRING" id="1423746.FD27_GL001621"/>
<keyword evidence="3" id="KW-1185">Reference proteome</keyword>
<evidence type="ECO:0000313" key="3">
    <source>
        <dbReference type="Proteomes" id="UP000051445"/>
    </source>
</evidence>
<gene>
    <name evidence="2" type="ORF">FD27_GL001621</name>
</gene>
<dbReference type="Proteomes" id="UP000051445">
    <property type="component" value="Unassembled WGS sequence"/>
</dbReference>
<reference evidence="2 3" key="1">
    <citation type="journal article" date="2015" name="Genome Announc.">
        <title>Expanding the biotechnology potential of lactobacilli through comparative genomics of 213 strains and associated genera.</title>
        <authorList>
            <person name="Sun Z."/>
            <person name="Harris H.M."/>
            <person name="McCann A."/>
            <person name="Guo C."/>
            <person name="Argimon S."/>
            <person name="Zhang W."/>
            <person name="Yang X."/>
            <person name="Jeffery I.B."/>
            <person name="Cooney J.C."/>
            <person name="Kagawa T.F."/>
            <person name="Liu W."/>
            <person name="Song Y."/>
            <person name="Salvetti E."/>
            <person name="Wrobel A."/>
            <person name="Rasinkangas P."/>
            <person name="Parkhill J."/>
            <person name="Rea M.C."/>
            <person name="O'Sullivan O."/>
            <person name="Ritari J."/>
            <person name="Douillard F.P."/>
            <person name="Paul Ross R."/>
            <person name="Yang R."/>
            <person name="Briner A.E."/>
            <person name="Felis G.E."/>
            <person name="de Vos W.M."/>
            <person name="Barrangou R."/>
            <person name="Klaenhammer T.R."/>
            <person name="Caufield P.W."/>
            <person name="Cui Y."/>
            <person name="Zhang H."/>
            <person name="O'Toole P.W."/>
        </authorList>
    </citation>
    <scope>NUCLEOTIDE SEQUENCE [LARGE SCALE GENOMIC DNA]</scope>
    <source>
        <strain evidence="2 3">DSM 13145</strain>
    </source>
</reference>
<feature type="transmembrane region" description="Helical" evidence="1">
    <location>
        <begin position="63"/>
        <end position="83"/>
    </location>
</feature>
<protein>
    <recommendedName>
        <fullName evidence="4">Integral membrane protein</fullName>
    </recommendedName>
</protein>
<feature type="transmembrane region" description="Helical" evidence="1">
    <location>
        <begin position="6"/>
        <end position="26"/>
    </location>
</feature>
<keyword evidence="1" id="KW-1133">Transmembrane helix</keyword>
<dbReference type="PATRIC" id="fig|1423746.3.peg.1651"/>
<feature type="transmembrane region" description="Helical" evidence="1">
    <location>
        <begin position="38"/>
        <end position="57"/>
    </location>
</feature>
<name>A0A0R1P892_9LACO</name>
<dbReference type="EMBL" id="AZER01000004">
    <property type="protein sequence ID" value="KRL28623.1"/>
    <property type="molecule type" value="Genomic_DNA"/>
</dbReference>
<accession>A0A0R1P892</accession>
<dbReference type="AlphaFoldDB" id="A0A0R1P892"/>
<sequence length="93" mass="10378">MTVFGLIALYEGVFFLTHTTKPFLVFEPNRDLALAKAIKIWGIILTIVGLLACWSAWANSLAFLVIMVIIGCVLETLMAYSLMGHFQATNRQK</sequence>
<comment type="caution">
    <text evidence="2">The sequence shown here is derived from an EMBL/GenBank/DDBJ whole genome shotgun (WGS) entry which is preliminary data.</text>
</comment>